<keyword evidence="2" id="KW-1185">Reference proteome</keyword>
<reference evidence="1 2" key="1">
    <citation type="journal article" date="2024" name="G3 (Bethesda)">
        <title>Genome assembly of Hibiscus sabdariffa L. provides insights into metabolisms of medicinal natural products.</title>
        <authorList>
            <person name="Kim T."/>
        </authorList>
    </citation>
    <scope>NUCLEOTIDE SEQUENCE [LARGE SCALE GENOMIC DNA]</scope>
    <source>
        <strain evidence="1">TK-2024</strain>
        <tissue evidence="1">Old leaves</tissue>
    </source>
</reference>
<sequence length="170" mass="19404">MAKKDLKCFTKLCGNFDYKMSDGVLARCLGVEEAAKRLEEVHDKVCGTTKPVNLYRRLQRQGYYWPDMARDAKAREEACLKCTWMPDRAECAFINVMKRWRSCTNHMLAPWRSTKEGCGCGRGLLFAIEALDLILAYSSSPMRNIFSYLLGKGLRHKAPPTNLLTSEPKE</sequence>
<comment type="caution">
    <text evidence="1">The sequence shown here is derived from an EMBL/GenBank/DDBJ whole genome shotgun (WGS) entry which is preliminary data.</text>
</comment>
<dbReference type="Proteomes" id="UP001396334">
    <property type="component" value="Unassembled WGS sequence"/>
</dbReference>
<evidence type="ECO:0000313" key="1">
    <source>
        <dbReference type="EMBL" id="KAK8482770.1"/>
    </source>
</evidence>
<organism evidence="1 2">
    <name type="scientific">Hibiscus sabdariffa</name>
    <name type="common">roselle</name>
    <dbReference type="NCBI Taxonomy" id="183260"/>
    <lineage>
        <taxon>Eukaryota</taxon>
        <taxon>Viridiplantae</taxon>
        <taxon>Streptophyta</taxon>
        <taxon>Embryophyta</taxon>
        <taxon>Tracheophyta</taxon>
        <taxon>Spermatophyta</taxon>
        <taxon>Magnoliopsida</taxon>
        <taxon>eudicotyledons</taxon>
        <taxon>Gunneridae</taxon>
        <taxon>Pentapetalae</taxon>
        <taxon>rosids</taxon>
        <taxon>malvids</taxon>
        <taxon>Malvales</taxon>
        <taxon>Malvaceae</taxon>
        <taxon>Malvoideae</taxon>
        <taxon>Hibiscus</taxon>
    </lineage>
</organism>
<evidence type="ECO:0008006" key="3">
    <source>
        <dbReference type="Google" id="ProtNLM"/>
    </source>
</evidence>
<protein>
    <recommendedName>
        <fullName evidence="3">Integrase zinc-binding domain-containing protein</fullName>
    </recommendedName>
</protein>
<accession>A0ABR1ZQ19</accession>
<name>A0ABR1ZQ19_9ROSI</name>
<evidence type="ECO:0000313" key="2">
    <source>
        <dbReference type="Proteomes" id="UP001396334"/>
    </source>
</evidence>
<proteinExistence type="predicted"/>
<dbReference type="Gene3D" id="1.10.340.70">
    <property type="match status" value="1"/>
</dbReference>
<dbReference type="EMBL" id="JBBPBN010000740">
    <property type="protein sequence ID" value="KAK8482770.1"/>
    <property type="molecule type" value="Genomic_DNA"/>
</dbReference>
<gene>
    <name evidence="1" type="ORF">V6N11_055106</name>
</gene>